<protein>
    <submittedName>
        <fullName evidence="2">Aldehyde dehydrogenase</fullName>
    </submittedName>
</protein>
<reference evidence="2" key="1">
    <citation type="journal article" date="2014" name="Int. J. Syst. Evol. Microbiol.">
        <title>Complete genome sequence of Corynebacterium casei LMG S-19264T (=DSM 44701T), isolated from a smear-ripened cheese.</title>
        <authorList>
            <consortium name="US DOE Joint Genome Institute (JGI-PGF)"/>
            <person name="Walter F."/>
            <person name="Albersmeier A."/>
            <person name="Kalinowski J."/>
            <person name="Ruckert C."/>
        </authorList>
    </citation>
    <scope>NUCLEOTIDE SEQUENCE</scope>
    <source>
        <strain evidence="2">CGMCC 1.15763</strain>
    </source>
</reference>
<dbReference type="PANTHER" id="PTHR47495:SF3">
    <property type="entry name" value="BLR6219 PROTEIN"/>
    <property type="match status" value="1"/>
</dbReference>
<dbReference type="InterPro" id="IPR037165">
    <property type="entry name" value="AldOxase/xan_DH_Mopterin-bd_sf"/>
</dbReference>
<name>A0A917HSW9_9FLAO</name>
<feature type="domain" description="Aldehyde oxidase/xanthine dehydrogenase a/b hammerhead" evidence="1">
    <location>
        <begin position="203"/>
        <end position="290"/>
    </location>
</feature>
<reference evidence="2" key="2">
    <citation type="submission" date="2020-09" db="EMBL/GenBank/DDBJ databases">
        <authorList>
            <person name="Sun Q."/>
            <person name="Zhou Y."/>
        </authorList>
    </citation>
    <scope>NUCLEOTIDE SEQUENCE</scope>
    <source>
        <strain evidence="2">CGMCC 1.15763</strain>
    </source>
</reference>
<gene>
    <name evidence="2" type="ORF">GCM10011416_02060</name>
</gene>
<dbReference type="InterPro" id="IPR046867">
    <property type="entry name" value="AldOxase/xan_DH_MoCoBD2"/>
</dbReference>
<dbReference type="EMBL" id="BMJW01000001">
    <property type="protein sequence ID" value="GGG89232.1"/>
    <property type="molecule type" value="Genomic_DNA"/>
</dbReference>
<evidence type="ECO:0000259" key="1">
    <source>
        <dbReference type="SMART" id="SM01008"/>
    </source>
</evidence>
<keyword evidence="3" id="KW-1185">Reference proteome</keyword>
<dbReference type="InterPro" id="IPR000674">
    <property type="entry name" value="Ald_Oxase/Xan_DH_a/b"/>
</dbReference>
<dbReference type="Pfam" id="PF02738">
    <property type="entry name" value="MoCoBD_1"/>
    <property type="match status" value="1"/>
</dbReference>
<evidence type="ECO:0000313" key="2">
    <source>
        <dbReference type="EMBL" id="GGG89232.1"/>
    </source>
</evidence>
<dbReference type="InterPro" id="IPR008274">
    <property type="entry name" value="AldOxase/xan_DH_MoCoBD1"/>
</dbReference>
<dbReference type="PIRSF" id="PIRSF036389">
    <property type="entry name" value="IOR_B"/>
    <property type="match status" value="1"/>
</dbReference>
<dbReference type="InterPro" id="IPR012368">
    <property type="entry name" value="OxRdtase_Mopterin-bd_su_IorB"/>
</dbReference>
<proteinExistence type="predicted"/>
<dbReference type="SMART" id="SM01008">
    <property type="entry name" value="Ald_Xan_dh_C"/>
    <property type="match status" value="1"/>
</dbReference>
<accession>A0A917HSW9</accession>
<comment type="caution">
    <text evidence="2">The sequence shown here is derived from an EMBL/GenBank/DDBJ whole genome shotgun (WGS) entry which is preliminary data.</text>
</comment>
<organism evidence="2 3">
    <name type="scientific">Polaribacter pacificus</name>
    <dbReference type="NCBI Taxonomy" id="1775173"/>
    <lineage>
        <taxon>Bacteria</taxon>
        <taxon>Pseudomonadati</taxon>
        <taxon>Bacteroidota</taxon>
        <taxon>Flavobacteriia</taxon>
        <taxon>Flavobacteriales</taxon>
        <taxon>Flavobacteriaceae</taxon>
    </lineage>
</organism>
<dbReference type="RefSeq" id="WP_188597415.1">
    <property type="nucleotide sequence ID" value="NZ_BMJW01000001.1"/>
</dbReference>
<sequence>MEGIQNMSRRNFVKVFGLASGGLIIGCQFSNNEIVRIDDGTTFAPNLFIQLKKDGKLILLSSRSEMGQGIRTSLTSAIADEMDADWSFVSVEQATGDRKFGNQNTDGSRSVRTILEPMRRLGATAKAMLISAAAKKWEVSEADCTAAMHYVINKKSNDKLFFGDLVEAAMQIEAPKEVVLKDKKDFTYIGKSLKSIDIKDFTHGSAIYGLDARLPGMKFATIARCPSTFGTLKSFESKKALEVSGVTDVIALDRVKRPFGMLGGVAVIATNTWAAIQGRKQLDVLWNKGTNGNYDSKKYMQTLTNRVHNKAKLIAPTVGNTTNAFSKAHQTVEATYQLPHLAHAPMEVPNALAWVHDGICEVWAPLQDPQTARAEAAAYLGIELEKVTINVTFLGGGFGRKSKPDFVIEAIAVSQKIKAPVQVVWTREDDIQHSYYHTTNAQYLKASLDANGKVTGWLHRTAFPSINSTFAPGTNYAADWEIGQGMNNIPFEIENVRYENAKAEPFVRIGWLRSVCAIFHSFGINSFIDELADKAQKDPLAFKLDLIGSDRIGKENVPHPLNTKRLKNVMNIAAKKAGWGKKLPEGHGLGIAFYYSFFSYVATVVEVSVINDKVKVHNIWSVLDCGMVVNKDNVLNQMEGAAIFGMSIALHGKITAKDGAIEQSNFHDYKMTRMNDAPPIDITLIESDEAPTGVGEPGVPPVAPAITNAIFNATGKRYRTLPLSDHGLV</sequence>
<dbReference type="AlphaFoldDB" id="A0A917HSW9"/>
<dbReference type="PANTHER" id="PTHR47495">
    <property type="entry name" value="ALDEHYDE DEHYDROGENASE"/>
    <property type="match status" value="1"/>
</dbReference>
<dbReference type="Pfam" id="PF20256">
    <property type="entry name" value="MoCoBD_2"/>
    <property type="match status" value="2"/>
</dbReference>
<dbReference type="GO" id="GO:0016491">
    <property type="term" value="F:oxidoreductase activity"/>
    <property type="evidence" value="ECO:0007669"/>
    <property type="project" value="InterPro"/>
</dbReference>
<dbReference type="InterPro" id="IPR052516">
    <property type="entry name" value="N-heterocyclic_Hydroxylase"/>
</dbReference>
<evidence type="ECO:0000313" key="3">
    <source>
        <dbReference type="Proteomes" id="UP000633278"/>
    </source>
</evidence>
<dbReference type="Proteomes" id="UP000633278">
    <property type="component" value="Unassembled WGS sequence"/>
</dbReference>
<dbReference type="Gene3D" id="3.30.365.10">
    <property type="entry name" value="Aldehyde oxidase/xanthine dehydrogenase, molybdopterin binding domain"/>
    <property type="match status" value="3"/>
</dbReference>
<dbReference type="SUPFAM" id="SSF56003">
    <property type="entry name" value="Molybdenum cofactor-binding domain"/>
    <property type="match status" value="2"/>
</dbReference>
<dbReference type="Gene3D" id="3.90.1170.50">
    <property type="entry name" value="Aldehyde oxidase/xanthine dehydrogenase, a/b hammerhead"/>
    <property type="match status" value="1"/>
</dbReference>